<dbReference type="EMBL" id="JBGOSP010000070">
    <property type="protein sequence ID" value="MFA3843684.1"/>
    <property type="molecule type" value="Genomic_DNA"/>
</dbReference>
<dbReference type="InterPro" id="IPR036513">
    <property type="entry name" value="STAS_dom_sf"/>
</dbReference>
<comment type="caution">
    <text evidence="2">The sequence shown here is derived from an EMBL/GenBank/DDBJ whole genome shotgun (WGS) entry which is preliminary data.</text>
</comment>
<keyword evidence="1" id="KW-0472">Membrane</keyword>
<organism evidence="2 3">
    <name type="scientific">Streptomyces aureus</name>
    <dbReference type="NCBI Taxonomy" id="193461"/>
    <lineage>
        <taxon>Bacteria</taxon>
        <taxon>Bacillati</taxon>
        <taxon>Actinomycetota</taxon>
        <taxon>Actinomycetes</taxon>
        <taxon>Kitasatosporales</taxon>
        <taxon>Streptomycetaceae</taxon>
        <taxon>Streptomyces</taxon>
    </lineage>
</organism>
<evidence type="ECO:0000313" key="3">
    <source>
        <dbReference type="Proteomes" id="UP001571476"/>
    </source>
</evidence>
<reference evidence="2 3" key="1">
    <citation type="submission" date="2024-08" db="EMBL/GenBank/DDBJ databases">
        <title>Genome sequence of Streptomyces aureus CACIA-1.46HGO.</title>
        <authorList>
            <person name="Evangelista-Martinez Z."/>
        </authorList>
    </citation>
    <scope>NUCLEOTIDE SEQUENCE [LARGE SCALE GENOMIC DNA]</scope>
    <source>
        <strain evidence="2 3">CACIA-1.46HGO</strain>
    </source>
</reference>
<gene>
    <name evidence="2" type="ORF">ACEG43_47690</name>
</gene>
<dbReference type="Proteomes" id="UP001571476">
    <property type="component" value="Unassembled WGS sequence"/>
</dbReference>
<evidence type="ECO:0000313" key="2">
    <source>
        <dbReference type="EMBL" id="MFA3843684.1"/>
    </source>
</evidence>
<sequence>MPRTIPAATDSTARRAYGPGDCCECGGGGTAQCDECRGAGGYCGAAGESGVEGAAEGLAGAAEAKVPGGLGGLLVFFAGWMVAGFAMAGCCRPGAWMKQGGGMALAAVPANTTRILGIVGLDQVFTIHLDAATATA</sequence>
<keyword evidence="1" id="KW-0812">Transmembrane</keyword>
<accession>A0ABV4SZ30</accession>
<feature type="transmembrane region" description="Helical" evidence="1">
    <location>
        <begin position="70"/>
        <end position="90"/>
    </location>
</feature>
<keyword evidence="3" id="KW-1185">Reference proteome</keyword>
<evidence type="ECO:0000256" key="1">
    <source>
        <dbReference type="SAM" id="Phobius"/>
    </source>
</evidence>
<dbReference type="RefSeq" id="WP_372567481.1">
    <property type="nucleotide sequence ID" value="NZ_JBGOSP010000070.1"/>
</dbReference>
<dbReference type="Gene3D" id="3.30.750.24">
    <property type="entry name" value="STAS domain"/>
    <property type="match status" value="1"/>
</dbReference>
<keyword evidence="1" id="KW-1133">Transmembrane helix</keyword>
<protein>
    <submittedName>
        <fullName evidence="2">Uncharacterized protein</fullName>
    </submittedName>
</protein>
<proteinExistence type="predicted"/>
<name>A0ABV4SZ30_9ACTN</name>